<reference evidence="6" key="1">
    <citation type="journal article" date="2023" name="Microb. Genom.">
        <title>Mesoterricola silvestris gen. nov., sp. nov., Mesoterricola sediminis sp. nov., Geothrix oryzae sp. nov., Geothrix edaphica sp. nov., Geothrix rubra sp. nov., and Geothrix limicola sp. nov., six novel members of Acidobacteriota isolated from soils.</title>
        <authorList>
            <person name="Weisberg A.J."/>
            <person name="Pearce E."/>
            <person name="Kramer C.G."/>
            <person name="Chang J.H."/>
            <person name="Clarke C.R."/>
        </authorList>
    </citation>
    <scope>NUCLEOTIDE SEQUENCE</scope>
    <source>
        <strain evidence="6">ND06-05F</strain>
    </source>
</reference>
<dbReference type="GO" id="GO:0005524">
    <property type="term" value="F:ATP binding"/>
    <property type="evidence" value="ECO:0007669"/>
    <property type="project" value="UniProtKB-KW"/>
</dbReference>
<accession>A0AAJ2PZS5</accession>
<proteinExistence type="predicted"/>
<dbReference type="Proteomes" id="UP001273589">
    <property type="component" value="Unassembled WGS sequence"/>
</dbReference>
<feature type="domain" description="Maltokinase N-terminal cap" evidence="5">
    <location>
        <begin position="20"/>
        <end position="107"/>
    </location>
</feature>
<dbReference type="GO" id="GO:0016301">
    <property type="term" value="F:kinase activity"/>
    <property type="evidence" value="ECO:0007669"/>
    <property type="project" value="UniProtKB-KW"/>
</dbReference>
<evidence type="ECO:0000313" key="7">
    <source>
        <dbReference type="Proteomes" id="UP001273589"/>
    </source>
</evidence>
<keyword evidence="4" id="KW-0067">ATP-binding</keyword>
<dbReference type="Pfam" id="PF18085">
    <property type="entry name" value="Mak_N_cap"/>
    <property type="match status" value="1"/>
</dbReference>
<evidence type="ECO:0000256" key="2">
    <source>
        <dbReference type="ARBA" id="ARBA00022741"/>
    </source>
</evidence>
<keyword evidence="1" id="KW-0808">Transferase</keyword>
<dbReference type="EMBL" id="JARAWN010000536">
    <property type="protein sequence ID" value="MDX3136266.1"/>
    <property type="molecule type" value="Genomic_DNA"/>
</dbReference>
<evidence type="ECO:0000313" key="6">
    <source>
        <dbReference type="EMBL" id="MDX3136266.1"/>
    </source>
</evidence>
<evidence type="ECO:0000256" key="1">
    <source>
        <dbReference type="ARBA" id="ARBA00022679"/>
    </source>
</evidence>
<dbReference type="InterPro" id="IPR040999">
    <property type="entry name" value="Mak_N_cap"/>
</dbReference>
<name>A0AAJ2PZS5_9ACTN</name>
<keyword evidence="3" id="KW-0418">Kinase</keyword>
<gene>
    <name evidence="6" type="ORF">PV367_42220</name>
</gene>
<evidence type="ECO:0000259" key="5">
    <source>
        <dbReference type="Pfam" id="PF18085"/>
    </source>
</evidence>
<protein>
    <submittedName>
        <fullName evidence="6">1,4-alpha-glucan branching protein</fullName>
    </submittedName>
</protein>
<dbReference type="RefSeq" id="WP_319699146.1">
    <property type="nucleotide sequence ID" value="NZ_JARAWN010000536.1"/>
</dbReference>
<keyword evidence="2" id="KW-0547">Nucleotide-binding</keyword>
<evidence type="ECO:0000256" key="3">
    <source>
        <dbReference type="ARBA" id="ARBA00022777"/>
    </source>
</evidence>
<organism evidence="6 7">
    <name type="scientific">Streptomyces europaeiscabiei</name>
    <dbReference type="NCBI Taxonomy" id="146819"/>
    <lineage>
        <taxon>Bacteria</taxon>
        <taxon>Bacillati</taxon>
        <taxon>Actinomycetota</taxon>
        <taxon>Actinomycetes</taxon>
        <taxon>Kitasatosporales</taxon>
        <taxon>Streptomycetaceae</taxon>
        <taxon>Streptomyces</taxon>
    </lineage>
</organism>
<comment type="caution">
    <text evidence="6">The sequence shown here is derived from an EMBL/GenBank/DDBJ whole genome shotgun (WGS) entry which is preliminary data.</text>
</comment>
<sequence>MAVIHHTTLKPTKLELLTSWLPTRPWYVGGPAAPVLTKAGGFRLDDPEGEVGIEFMVATDTSGPAPVHYLAPLTYRGAPLPDAEHALIGTMEHGVLGRRWAYDGIQDPVLLAQLLALFEGRAEPQAQSLTDTTDHQVTRLYKGEGALSVAALTVTDTPEATELPLRPENTVLHLNRVLHPGALDLPFPVKGQVTGHWTLPDDTRTRAVFAVLR</sequence>
<evidence type="ECO:0000256" key="4">
    <source>
        <dbReference type="ARBA" id="ARBA00022840"/>
    </source>
</evidence>
<dbReference type="AlphaFoldDB" id="A0AAJ2PZS5"/>